<evidence type="ECO:0000256" key="1">
    <source>
        <dbReference type="SAM" id="Coils"/>
    </source>
</evidence>
<feature type="non-terminal residue" evidence="2">
    <location>
        <position position="262"/>
    </location>
</feature>
<evidence type="ECO:0000313" key="2">
    <source>
        <dbReference type="EMBL" id="NXY78791.1"/>
    </source>
</evidence>
<dbReference type="AlphaFoldDB" id="A0A7L4MNN2"/>
<dbReference type="PANTHER" id="PTHR19321">
    <property type="entry name" value="PROTEIN REGULATOR OF CYTOKINESIS 1 PRC1-RELATED"/>
    <property type="match status" value="1"/>
</dbReference>
<name>A0A7L4MNN2_GLAPT</name>
<feature type="coiled-coil region" evidence="1">
    <location>
        <begin position="214"/>
        <end position="241"/>
    </location>
</feature>
<dbReference type="InterPro" id="IPR007145">
    <property type="entry name" value="MAP65_Ase1_PRC1"/>
</dbReference>
<sequence length="262" mass="30390">ALSEILASETVSCLNRAMVVLQDIWDEIGIPEEQQLERTEAVKKHIESLLDMMISEERNLKEYLLNSIDTCQKELDTLHRELQLPPFEAVKQGTILQTEKDLRARVQVLLKQKRDRKQELESLQERDRDLCDILCTAPFCIDSDAVPSLEDLDRFRRHLASLNTEKEQRQEQFVSTKQQIILLMGELDRTPDTSFEQDVVYKDDEAFCLSEDNIAALQNLLRQLEAQRSQNEAACTELRSRIALLWERLQVPAEERESSAVH</sequence>
<accession>A0A7L4MNN2</accession>
<comment type="caution">
    <text evidence="2">The sequence shown here is derived from an EMBL/GenBank/DDBJ whole genome shotgun (WGS) entry which is preliminary data.</text>
</comment>
<organism evidence="2 3">
    <name type="scientific">Glareola pratincola</name>
    <name type="common">Collared pratincole</name>
    <name type="synonym">Hirundo pratincola</name>
    <dbReference type="NCBI Taxonomy" id="43316"/>
    <lineage>
        <taxon>Eukaryota</taxon>
        <taxon>Metazoa</taxon>
        <taxon>Chordata</taxon>
        <taxon>Craniata</taxon>
        <taxon>Vertebrata</taxon>
        <taxon>Euteleostomi</taxon>
        <taxon>Archelosauria</taxon>
        <taxon>Archosauria</taxon>
        <taxon>Dinosauria</taxon>
        <taxon>Saurischia</taxon>
        <taxon>Theropoda</taxon>
        <taxon>Coelurosauria</taxon>
        <taxon>Aves</taxon>
        <taxon>Neognathae</taxon>
        <taxon>Neoaves</taxon>
        <taxon>Charadriiformes</taxon>
        <taxon>Glareolidae</taxon>
        <taxon>Glareola</taxon>
    </lineage>
</organism>
<dbReference type="Proteomes" id="UP000583049">
    <property type="component" value="Unassembled WGS sequence"/>
</dbReference>
<dbReference type="PANTHER" id="PTHR19321:SF1">
    <property type="entry name" value="PROTEIN REGULATOR OF CYTOKINESIS 1"/>
    <property type="match status" value="1"/>
</dbReference>
<gene>
    <name evidence="2" type="primary">Prc1</name>
    <name evidence="2" type="ORF">GLAPRA_R09422</name>
</gene>
<evidence type="ECO:0000313" key="3">
    <source>
        <dbReference type="Proteomes" id="UP000583049"/>
    </source>
</evidence>
<feature type="non-terminal residue" evidence="2">
    <location>
        <position position="1"/>
    </location>
</feature>
<dbReference type="GO" id="GO:1990023">
    <property type="term" value="C:mitotic spindle midzone"/>
    <property type="evidence" value="ECO:0007669"/>
    <property type="project" value="TreeGrafter"/>
</dbReference>
<keyword evidence="3" id="KW-1185">Reference proteome</keyword>
<dbReference type="GO" id="GO:0051256">
    <property type="term" value="P:mitotic spindle midzone assembly"/>
    <property type="evidence" value="ECO:0007669"/>
    <property type="project" value="TreeGrafter"/>
</dbReference>
<keyword evidence="1" id="KW-0175">Coiled coil</keyword>
<dbReference type="GO" id="GO:0005737">
    <property type="term" value="C:cytoplasm"/>
    <property type="evidence" value="ECO:0007669"/>
    <property type="project" value="TreeGrafter"/>
</dbReference>
<reference evidence="2 3" key="1">
    <citation type="submission" date="2019-09" db="EMBL/GenBank/DDBJ databases">
        <title>Bird 10,000 Genomes (B10K) Project - Family phase.</title>
        <authorList>
            <person name="Zhang G."/>
        </authorList>
    </citation>
    <scope>NUCLEOTIDE SEQUENCE [LARGE SCALE GENOMIC DNA]</scope>
    <source>
        <strain evidence="2">B10K-CU-031-08</strain>
        <tissue evidence="2">Muscle</tissue>
    </source>
</reference>
<dbReference type="EMBL" id="VWPO01004679">
    <property type="protein sequence ID" value="NXY78791.1"/>
    <property type="molecule type" value="Genomic_DNA"/>
</dbReference>
<dbReference type="GO" id="GO:0008017">
    <property type="term" value="F:microtubule binding"/>
    <property type="evidence" value="ECO:0007669"/>
    <property type="project" value="InterPro"/>
</dbReference>
<proteinExistence type="predicted"/>
<dbReference type="Pfam" id="PF03999">
    <property type="entry name" value="MAP65_ASE1"/>
    <property type="match status" value="1"/>
</dbReference>
<protein>
    <submittedName>
        <fullName evidence="2">PRC1 regulator</fullName>
    </submittedName>
</protein>